<keyword evidence="5" id="KW-1185">Reference proteome</keyword>
<protein>
    <submittedName>
        <fullName evidence="3">Hypothetical_protein</fullName>
    </submittedName>
</protein>
<gene>
    <name evidence="2" type="ORF">HINF_LOCUS60228</name>
    <name evidence="3" type="ORF">HINF_LOCUS68237</name>
    <name evidence="4" type="ORF">HINF_LOCUS74452</name>
    <name evidence="1" type="ORF">HINF_LOCUS9565</name>
</gene>
<dbReference type="AlphaFoldDB" id="A0AA86NL52"/>
<accession>A0AA86NL52</accession>
<dbReference type="EMBL" id="CATOUU010000237">
    <property type="protein sequence ID" value="CAI9921920.1"/>
    <property type="molecule type" value="Genomic_DNA"/>
</dbReference>
<evidence type="ECO:0000313" key="5">
    <source>
        <dbReference type="Proteomes" id="UP001642409"/>
    </source>
</evidence>
<name>A0AA86NL52_9EUKA</name>
<dbReference type="EMBL" id="CAXDID020000634">
    <property type="protein sequence ID" value="CAL6107355.1"/>
    <property type="molecule type" value="Genomic_DNA"/>
</dbReference>
<comment type="caution">
    <text evidence="1">The sequence shown here is derived from an EMBL/GenBank/DDBJ whole genome shotgun (WGS) entry which is preliminary data.</text>
</comment>
<evidence type="ECO:0000313" key="1">
    <source>
        <dbReference type="EMBL" id="CAI9921920.1"/>
    </source>
</evidence>
<proteinExistence type="predicted"/>
<reference evidence="3 5" key="2">
    <citation type="submission" date="2024-07" db="EMBL/GenBank/DDBJ databases">
        <authorList>
            <person name="Akdeniz Z."/>
        </authorList>
    </citation>
    <scope>NUCLEOTIDE SEQUENCE [LARGE SCALE GENOMIC DNA]</scope>
</reference>
<evidence type="ECO:0000313" key="3">
    <source>
        <dbReference type="EMBL" id="CAL6096034.1"/>
    </source>
</evidence>
<sequence>MSCLEIFNTLAAKMYSAKKNQHHAIETTQQLSECFASFSTQLRTIVLNERKCPFEDSDLQFINFIAQIAALSQSAMQESVLLNTISADLETQRRKNADEVRTLVDSFKKEQQNLITRRNNCEILLKKTTDIVEQLKQNITQSGPKQVKIQQELKVKFKQQDENYQNSVKDCINFEAIIASRLENDFAKLKAYDAERLEIAKNWTESVKQLFRKFSGDLLVLQDAAFMGYELQVDAKKCSEELGDCVQQLQTSKYVDIREGQNEDLLQVLGAYDGQSW</sequence>
<evidence type="ECO:0000313" key="2">
    <source>
        <dbReference type="EMBL" id="CAI9972583.1"/>
    </source>
</evidence>
<dbReference type="EMBL" id="CAXDID020000481">
    <property type="protein sequence ID" value="CAL6096034.1"/>
    <property type="molecule type" value="Genomic_DNA"/>
</dbReference>
<dbReference type="EMBL" id="CATOUU010001113">
    <property type="protein sequence ID" value="CAI9972583.1"/>
    <property type="molecule type" value="Genomic_DNA"/>
</dbReference>
<dbReference type="Proteomes" id="UP001642409">
    <property type="component" value="Unassembled WGS sequence"/>
</dbReference>
<organism evidence="1">
    <name type="scientific">Hexamita inflata</name>
    <dbReference type="NCBI Taxonomy" id="28002"/>
    <lineage>
        <taxon>Eukaryota</taxon>
        <taxon>Metamonada</taxon>
        <taxon>Diplomonadida</taxon>
        <taxon>Hexamitidae</taxon>
        <taxon>Hexamitinae</taxon>
        <taxon>Hexamita</taxon>
    </lineage>
</organism>
<reference evidence="1" key="1">
    <citation type="submission" date="2023-06" db="EMBL/GenBank/DDBJ databases">
        <authorList>
            <person name="Kurt Z."/>
        </authorList>
    </citation>
    <scope>NUCLEOTIDE SEQUENCE</scope>
</reference>
<evidence type="ECO:0000313" key="4">
    <source>
        <dbReference type="EMBL" id="CAL6107355.1"/>
    </source>
</evidence>